<evidence type="ECO:0000256" key="1">
    <source>
        <dbReference type="ARBA" id="ARBA00004123"/>
    </source>
</evidence>
<dbReference type="InterPro" id="IPR036864">
    <property type="entry name" value="Zn2-C6_fun-type_DNA-bd_sf"/>
</dbReference>
<dbReference type="PANTHER" id="PTHR37534">
    <property type="entry name" value="TRANSCRIPTIONAL ACTIVATOR PROTEIN UGA3"/>
    <property type="match status" value="1"/>
</dbReference>
<feature type="compositionally biased region" description="Low complexity" evidence="3">
    <location>
        <begin position="550"/>
        <end position="573"/>
    </location>
</feature>
<dbReference type="InterPro" id="IPR001138">
    <property type="entry name" value="Zn2Cys6_DnaBD"/>
</dbReference>
<dbReference type="CDD" id="cd00067">
    <property type="entry name" value="GAL4"/>
    <property type="match status" value="1"/>
</dbReference>
<evidence type="ECO:0000259" key="4">
    <source>
        <dbReference type="PROSITE" id="PS50048"/>
    </source>
</evidence>
<reference evidence="5 6" key="1">
    <citation type="journal article" date="2018" name="Sci. Rep.">
        <title>Comparative genomics provides insights into the lifestyle and reveals functional heterogeneity of dark septate endophytic fungi.</title>
        <authorList>
            <person name="Knapp D.G."/>
            <person name="Nemeth J.B."/>
            <person name="Barry K."/>
            <person name="Hainaut M."/>
            <person name="Henrissat B."/>
            <person name="Johnson J."/>
            <person name="Kuo A."/>
            <person name="Lim J.H.P."/>
            <person name="Lipzen A."/>
            <person name="Nolan M."/>
            <person name="Ohm R.A."/>
            <person name="Tamas L."/>
            <person name="Grigoriev I.V."/>
            <person name="Spatafora J.W."/>
            <person name="Nagy L.G."/>
            <person name="Kovacs G.M."/>
        </authorList>
    </citation>
    <scope>NUCLEOTIDE SEQUENCE [LARGE SCALE GENOMIC DNA]</scope>
    <source>
        <strain evidence="5 6">DSE2036</strain>
    </source>
</reference>
<dbReference type="PROSITE" id="PS00463">
    <property type="entry name" value="ZN2_CY6_FUNGAL_1"/>
    <property type="match status" value="1"/>
</dbReference>
<feature type="non-terminal residue" evidence="5">
    <location>
        <position position="580"/>
    </location>
</feature>
<dbReference type="Pfam" id="PF00172">
    <property type="entry name" value="Zn_clus"/>
    <property type="match status" value="1"/>
</dbReference>
<evidence type="ECO:0000256" key="3">
    <source>
        <dbReference type="SAM" id="MobiDB-lite"/>
    </source>
</evidence>
<dbReference type="CDD" id="cd12148">
    <property type="entry name" value="fungal_TF_MHR"/>
    <property type="match status" value="1"/>
</dbReference>
<keyword evidence="6" id="KW-1185">Reference proteome</keyword>
<feature type="domain" description="Zn(2)-C6 fungal-type" evidence="4">
    <location>
        <begin position="8"/>
        <end position="38"/>
    </location>
</feature>
<dbReference type="SMART" id="SM00066">
    <property type="entry name" value="GAL4"/>
    <property type="match status" value="1"/>
</dbReference>
<feature type="non-terminal residue" evidence="5">
    <location>
        <position position="1"/>
    </location>
</feature>
<dbReference type="EMBL" id="KZ805342">
    <property type="protein sequence ID" value="PVI02525.1"/>
    <property type="molecule type" value="Genomic_DNA"/>
</dbReference>
<dbReference type="PANTHER" id="PTHR37534:SF40">
    <property type="entry name" value="ZN(2)-C6 FUNGAL-TYPE DOMAIN-CONTAINING PROTEIN"/>
    <property type="match status" value="1"/>
</dbReference>
<accession>A0A2V1DZ88</accession>
<evidence type="ECO:0000313" key="6">
    <source>
        <dbReference type="Proteomes" id="UP000244855"/>
    </source>
</evidence>
<proteinExistence type="predicted"/>
<dbReference type="SUPFAM" id="SSF57701">
    <property type="entry name" value="Zn2/Cys6 DNA-binding domain"/>
    <property type="match status" value="1"/>
</dbReference>
<dbReference type="InterPro" id="IPR021858">
    <property type="entry name" value="Fun_TF"/>
</dbReference>
<dbReference type="GO" id="GO:0000976">
    <property type="term" value="F:transcription cis-regulatory region binding"/>
    <property type="evidence" value="ECO:0007669"/>
    <property type="project" value="TreeGrafter"/>
</dbReference>
<feature type="region of interest" description="Disordered" evidence="3">
    <location>
        <begin position="550"/>
        <end position="580"/>
    </location>
</feature>
<dbReference type="OrthoDB" id="4078573at2759"/>
<organism evidence="5 6">
    <name type="scientific">Periconia macrospinosa</name>
    <dbReference type="NCBI Taxonomy" id="97972"/>
    <lineage>
        <taxon>Eukaryota</taxon>
        <taxon>Fungi</taxon>
        <taxon>Dikarya</taxon>
        <taxon>Ascomycota</taxon>
        <taxon>Pezizomycotina</taxon>
        <taxon>Dothideomycetes</taxon>
        <taxon>Pleosporomycetidae</taxon>
        <taxon>Pleosporales</taxon>
        <taxon>Massarineae</taxon>
        <taxon>Periconiaceae</taxon>
        <taxon>Periconia</taxon>
    </lineage>
</organism>
<feature type="region of interest" description="Disordered" evidence="3">
    <location>
        <begin position="113"/>
        <end position="151"/>
    </location>
</feature>
<gene>
    <name evidence="5" type="ORF">DM02DRAFT_493392</name>
</gene>
<evidence type="ECO:0000313" key="5">
    <source>
        <dbReference type="EMBL" id="PVI02525.1"/>
    </source>
</evidence>
<dbReference type="Pfam" id="PF11951">
    <property type="entry name" value="Fungal_trans_2"/>
    <property type="match status" value="1"/>
</dbReference>
<dbReference type="GO" id="GO:0000981">
    <property type="term" value="F:DNA-binding transcription factor activity, RNA polymerase II-specific"/>
    <property type="evidence" value="ECO:0007669"/>
    <property type="project" value="InterPro"/>
</dbReference>
<dbReference type="GO" id="GO:0005634">
    <property type="term" value="C:nucleus"/>
    <property type="evidence" value="ECO:0007669"/>
    <property type="project" value="UniProtKB-SubCell"/>
</dbReference>
<keyword evidence="2" id="KW-0539">Nucleus</keyword>
<dbReference type="Proteomes" id="UP000244855">
    <property type="component" value="Unassembled WGS sequence"/>
</dbReference>
<dbReference type="AlphaFoldDB" id="A0A2V1DZ88"/>
<name>A0A2V1DZ88_9PLEO</name>
<dbReference type="PROSITE" id="PS50048">
    <property type="entry name" value="ZN2_CY6_FUNGAL_2"/>
    <property type="match status" value="1"/>
</dbReference>
<comment type="subcellular location">
    <subcellularLocation>
        <location evidence="1">Nucleus</location>
    </subcellularLocation>
</comment>
<protein>
    <recommendedName>
        <fullName evidence="4">Zn(2)-C6 fungal-type domain-containing protein</fullName>
    </recommendedName>
</protein>
<dbReference type="Gene3D" id="4.10.240.10">
    <property type="entry name" value="Zn(2)-C6 fungal-type DNA-binding domain"/>
    <property type="match status" value="1"/>
</dbReference>
<evidence type="ECO:0000256" key="2">
    <source>
        <dbReference type="ARBA" id="ARBA00023242"/>
    </source>
</evidence>
<dbReference type="GO" id="GO:0045944">
    <property type="term" value="P:positive regulation of transcription by RNA polymerase II"/>
    <property type="evidence" value="ECO:0007669"/>
    <property type="project" value="TreeGrafter"/>
</dbReference>
<sequence length="580" mass="66548">KSTRVRTGCLTCRDRHLKCDEAFPECQNCKKSNRECRRGLRVNFQEADKNMATWPAPYILPPGPDYQVSFQDESREIASEYKGGAEKYPTPLQKTTSLPEAYEYQNHYHYQHRPSYPNVGSDHSGQSGFAPNLSHSRHPSQMHHPPTPNSSTDYLQDREVVLFMQVYVEEVAIWMDSMDPKKHFSRLLPFHALQEPMLLNSFLACGARHLALVNPRYSDDKALGYYDSATKHLLEALQDPYRDTVTCATAAVILNVYEIMCERALQRMNHIAGARALIKECGWNARATGVGAACFWLNIGMEILSCLHFNWQVAWHPDEWGLDMEMAPEQEPGHEESWTHRILYIVAKTCNFRASVTQNANNHHATQQHRLAEWESLKDLADRWNEYIPRTMHPVAYLHPGQTISGSAFPEVWLIKRTSIVARLFYHTCMCLLAQIHPIDGPKDPKMHAMRQEHSILICGISAHVKDRGVASVALRSLHIAAECLTERRAQEEVLQIIDKIQQETGWRVEFINKELQEKWGWGEQQTQNPQHPYQEVYVAPSMNQLIQQAQAQLHTGQTAQQQQQQQSQQVQQPPQPHNG</sequence>
<dbReference type="GO" id="GO:0008270">
    <property type="term" value="F:zinc ion binding"/>
    <property type="evidence" value="ECO:0007669"/>
    <property type="project" value="InterPro"/>
</dbReference>